<feature type="signal peptide" evidence="2">
    <location>
        <begin position="1"/>
        <end position="21"/>
    </location>
</feature>
<dbReference type="Proteomes" id="UP000887565">
    <property type="component" value="Unplaced"/>
</dbReference>
<evidence type="ECO:0000256" key="2">
    <source>
        <dbReference type="SAM" id="SignalP"/>
    </source>
</evidence>
<keyword evidence="1" id="KW-0472">Membrane</keyword>
<accession>A0A915I5R9</accession>
<proteinExistence type="predicted"/>
<organism evidence="3 4">
    <name type="scientific">Romanomermis culicivorax</name>
    <name type="common">Nematode worm</name>
    <dbReference type="NCBI Taxonomy" id="13658"/>
    <lineage>
        <taxon>Eukaryota</taxon>
        <taxon>Metazoa</taxon>
        <taxon>Ecdysozoa</taxon>
        <taxon>Nematoda</taxon>
        <taxon>Enoplea</taxon>
        <taxon>Dorylaimia</taxon>
        <taxon>Mermithida</taxon>
        <taxon>Mermithoidea</taxon>
        <taxon>Mermithidae</taxon>
        <taxon>Romanomermis</taxon>
    </lineage>
</organism>
<keyword evidence="2" id="KW-0732">Signal</keyword>
<keyword evidence="1" id="KW-0812">Transmembrane</keyword>
<sequence length="100" mass="11639">MQWPLKRSIILCTSLIIFVHSQRNTTEEFSEFDSHPTSSIFLRKYPYDWPYLIPLIFACTVMPTILAAGLMRRRILLKRLIAFEDKHDKCPLISSASVLP</sequence>
<keyword evidence="3" id="KW-1185">Reference proteome</keyword>
<feature type="transmembrane region" description="Helical" evidence="1">
    <location>
        <begin position="51"/>
        <end position="71"/>
    </location>
</feature>
<evidence type="ECO:0000256" key="1">
    <source>
        <dbReference type="SAM" id="Phobius"/>
    </source>
</evidence>
<evidence type="ECO:0000313" key="4">
    <source>
        <dbReference type="WBParaSite" id="nRc.2.0.1.t09200-RA"/>
    </source>
</evidence>
<feature type="chain" id="PRO_5036951050" evidence="2">
    <location>
        <begin position="22"/>
        <end position="100"/>
    </location>
</feature>
<dbReference type="WBParaSite" id="nRc.2.0.1.t09200-RA">
    <property type="protein sequence ID" value="nRc.2.0.1.t09200-RA"/>
    <property type="gene ID" value="nRc.2.0.1.g09200"/>
</dbReference>
<keyword evidence="1" id="KW-1133">Transmembrane helix</keyword>
<reference evidence="4" key="1">
    <citation type="submission" date="2022-11" db="UniProtKB">
        <authorList>
            <consortium name="WormBaseParasite"/>
        </authorList>
    </citation>
    <scope>IDENTIFICATION</scope>
</reference>
<protein>
    <submittedName>
        <fullName evidence="4">Uncharacterized protein</fullName>
    </submittedName>
</protein>
<dbReference type="AlphaFoldDB" id="A0A915I5R9"/>
<evidence type="ECO:0000313" key="3">
    <source>
        <dbReference type="Proteomes" id="UP000887565"/>
    </source>
</evidence>
<name>A0A915I5R9_ROMCU</name>